<dbReference type="EMBL" id="JABXXO010000003">
    <property type="protein sequence ID" value="KAF7782096.1"/>
    <property type="molecule type" value="Genomic_DNA"/>
</dbReference>
<feature type="compositionally biased region" description="Low complexity" evidence="1">
    <location>
        <begin position="297"/>
        <end position="307"/>
    </location>
</feature>
<name>A0A8H7F790_AGABI</name>
<dbReference type="Proteomes" id="UP000629468">
    <property type="component" value="Unassembled WGS sequence"/>
</dbReference>
<comment type="caution">
    <text evidence="2">The sequence shown here is derived from an EMBL/GenBank/DDBJ whole genome shotgun (WGS) entry which is preliminary data.</text>
</comment>
<feature type="compositionally biased region" description="Low complexity" evidence="1">
    <location>
        <begin position="521"/>
        <end position="536"/>
    </location>
</feature>
<feature type="compositionally biased region" description="Low complexity" evidence="1">
    <location>
        <begin position="392"/>
        <end position="404"/>
    </location>
</feature>
<protein>
    <submittedName>
        <fullName evidence="2">Uncharacterized protein</fullName>
    </submittedName>
</protein>
<feature type="compositionally biased region" description="Acidic residues" evidence="1">
    <location>
        <begin position="589"/>
        <end position="603"/>
    </location>
</feature>
<reference evidence="2 3" key="1">
    <citation type="journal article" name="Sci. Rep.">
        <title>Telomere-to-telomere assembled and centromere annotated genomes of the two main subspecies of the button mushroom Agaricus bisporus reveal especially polymorphic chromosome ends.</title>
        <authorList>
            <person name="Sonnenberg A.S.M."/>
            <person name="Sedaghat-Telgerd N."/>
            <person name="Lavrijssen B."/>
            <person name="Ohm R.A."/>
            <person name="Hendrickx P.M."/>
            <person name="Scholtmeijer K."/>
            <person name="Baars J.J.P."/>
            <person name="van Peer A."/>
        </authorList>
    </citation>
    <scope>NUCLEOTIDE SEQUENCE [LARGE SCALE GENOMIC DNA]</scope>
    <source>
        <strain evidence="2 3">H119_p4</strain>
    </source>
</reference>
<feature type="region of interest" description="Disordered" evidence="1">
    <location>
        <begin position="453"/>
        <end position="538"/>
    </location>
</feature>
<evidence type="ECO:0000313" key="3">
    <source>
        <dbReference type="Proteomes" id="UP000629468"/>
    </source>
</evidence>
<sequence>MLNARTVQLATDAPYYPAKTPARSAKNRRENAFQGAMTVQNGKAKNVNLLRTPFQPKSAQPHRLSKDVQSLTGKAPPIQLVVTHQPKPLADKTPFVNRVLDNYKTPGPLNEPLKPLKLDPTLEVPPHANPSPGSARASSTRKHARIPKPQTYHDFQTPANKGNHWEISEDDIVVPEQMEETEKETEEEPLDFNDEIEYMAPNTLNLEYQPPFNFELPNYKLLGQDILHNFYRYPEQPAPSPPSFEFTFNDEALLKWDDLSLPSLSSSDEEGRPSAARGPHDTRRNSQQNQARHFKQPPSSAAAKKAATSNRPVSVMTLRSKTTTPASTRPNRPASSASLRPPTSSTVGATKPKTRTSATPATTITAASASSRTVRKPATTHGISTKTKPAPTTMASATTKVTTSNKRNLQSASSIPRQKSTVRPVRPASASGVGNTTTVTRRATDIATIKRPNTSTSVTRPMKPEALTTTTTGTGTGTGTARRSSSTSVQSGVKSSLRKATATTSGLRAEKKSSTMSCAASTSKTMTRTKSTSISTVKRKTSMSDTTIKKGASITSPQILDVDVISVERAENIPMEYKGLDGDVGESNGDSDDDDVNDDDDDETIRFVIPIKKPETQNDANNMTPLEEPTKQPPSSITCQDDQTDFKHTEDSNLSTVEEVTEVSISVDVIEKLEVLKLE</sequence>
<feature type="region of interest" description="Disordered" evidence="1">
    <location>
        <begin position="263"/>
        <end position="435"/>
    </location>
</feature>
<feature type="region of interest" description="Disordered" evidence="1">
    <location>
        <begin position="105"/>
        <end position="163"/>
    </location>
</feature>
<feature type="compositionally biased region" description="Polar residues" evidence="1">
    <location>
        <begin position="308"/>
        <end position="348"/>
    </location>
</feature>
<proteinExistence type="predicted"/>
<evidence type="ECO:0000256" key="1">
    <source>
        <dbReference type="SAM" id="MobiDB-lite"/>
    </source>
</evidence>
<evidence type="ECO:0000313" key="2">
    <source>
        <dbReference type="EMBL" id="KAF7782096.1"/>
    </source>
</evidence>
<feature type="compositionally biased region" description="Polar residues" evidence="1">
    <location>
        <begin position="405"/>
        <end position="421"/>
    </location>
</feature>
<feature type="compositionally biased region" description="Low complexity" evidence="1">
    <location>
        <begin position="484"/>
        <end position="495"/>
    </location>
</feature>
<feature type="compositionally biased region" description="Low complexity" evidence="1">
    <location>
        <begin position="349"/>
        <end position="372"/>
    </location>
</feature>
<feature type="region of interest" description="Disordered" evidence="1">
    <location>
        <begin position="577"/>
        <end position="653"/>
    </location>
</feature>
<dbReference type="AlphaFoldDB" id="A0A8H7F790"/>
<organism evidence="2 3">
    <name type="scientific">Agaricus bisporus var. burnettii</name>
    <dbReference type="NCBI Taxonomy" id="192524"/>
    <lineage>
        <taxon>Eukaryota</taxon>
        <taxon>Fungi</taxon>
        <taxon>Dikarya</taxon>
        <taxon>Basidiomycota</taxon>
        <taxon>Agaricomycotina</taxon>
        <taxon>Agaricomycetes</taxon>
        <taxon>Agaricomycetidae</taxon>
        <taxon>Agaricales</taxon>
        <taxon>Agaricineae</taxon>
        <taxon>Agaricaceae</taxon>
        <taxon>Agaricus</taxon>
    </lineage>
</organism>
<gene>
    <name evidence="2" type="ORF">Agabi119p4_1472</name>
</gene>
<accession>A0A8H7F790</accession>